<keyword evidence="1" id="KW-1133">Transmembrane helix</keyword>
<gene>
    <name evidence="2" type="ORF">QFZ49_004690</name>
</gene>
<proteinExistence type="predicted"/>
<reference evidence="2 3" key="1">
    <citation type="submission" date="2023-07" db="EMBL/GenBank/DDBJ databases">
        <title>Comparative genomics of wheat-associated soil bacteria to identify genetic determinants of phenazine resistance.</title>
        <authorList>
            <person name="Mouncey N."/>
        </authorList>
    </citation>
    <scope>NUCLEOTIDE SEQUENCE [LARGE SCALE GENOMIC DNA]</scope>
    <source>
        <strain evidence="2 3">W2I16</strain>
    </source>
</reference>
<dbReference type="RefSeq" id="WP_307628301.1">
    <property type="nucleotide sequence ID" value="NZ_JAUSZS010000004.1"/>
</dbReference>
<evidence type="ECO:0000256" key="1">
    <source>
        <dbReference type="SAM" id="Phobius"/>
    </source>
</evidence>
<accession>A0ABU0RRX7</accession>
<keyword evidence="1" id="KW-0812">Transmembrane</keyword>
<organism evidence="2 3">
    <name type="scientific">Streptomyces turgidiscabies</name>
    <dbReference type="NCBI Taxonomy" id="85558"/>
    <lineage>
        <taxon>Bacteria</taxon>
        <taxon>Bacillati</taxon>
        <taxon>Actinomycetota</taxon>
        <taxon>Actinomycetes</taxon>
        <taxon>Kitasatosporales</taxon>
        <taxon>Streptomycetaceae</taxon>
        <taxon>Streptomyces</taxon>
    </lineage>
</organism>
<comment type="caution">
    <text evidence="2">The sequence shown here is derived from an EMBL/GenBank/DDBJ whole genome shotgun (WGS) entry which is preliminary data.</text>
</comment>
<protein>
    <recommendedName>
        <fullName evidence="4">Septum formation-related domain-containing protein</fullName>
    </recommendedName>
</protein>
<name>A0ABU0RRX7_9ACTN</name>
<keyword evidence="1" id="KW-0472">Membrane</keyword>
<evidence type="ECO:0000313" key="2">
    <source>
        <dbReference type="EMBL" id="MDQ0934750.1"/>
    </source>
</evidence>
<keyword evidence="3" id="KW-1185">Reference proteome</keyword>
<evidence type="ECO:0008006" key="4">
    <source>
        <dbReference type="Google" id="ProtNLM"/>
    </source>
</evidence>
<evidence type="ECO:0000313" key="3">
    <source>
        <dbReference type="Proteomes" id="UP001223072"/>
    </source>
</evidence>
<sequence>MKHTVTKRTVTKRRRDLGPDLAAVRAVRPDSDRLDGWAASDDGRAVLRDILRRTAEPHAPAGSGGRRRLVLVGGAVAVLLGGATTAAVATLGPWGDDGRNVMCARSLSAEADLSDLPLKVRKEFDPHQAARSCAASWDHLWQGVEPGASRPVRFAACYYPKAQPDRDAPSGSTAREALGGPVIYPADGYPTDTAACAAIGSKPVVGG</sequence>
<feature type="transmembrane region" description="Helical" evidence="1">
    <location>
        <begin position="69"/>
        <end position="94"/>
    </location>
</feature>
<dbReference type="Proteomes" id="UP001223072">
    <property type="component" value="Unassembled WGS sequence"/>
</dbReference>
<dbReference type="EMBL" id="JAUSZS010000004">
    <property type="protein sequence ID" value="MDQ0934750.1"/>
    <property type="molecule type" value="Genomic_DNA"/>
</dbReference>